<reference evidence="1" key="1">
    <citation type="journal article" date="2022" name="Int. J. Syst. Evol. Microbiol.">
        <title>Pseudomonas aegrilactucae sp. nov. and Pseudomonas morbosilactucae sp. nov., pathogens causing bacterial rot of lettuce in Japan.</title>
        <authorList>
            <person name="Sawada H."/>
            <person name="Fujikawa T."/>
            <person name="Satou M."/>
        </authorList>
    </citation>
    <scope>NUCLEOTIDE SEQUENCE</scope>
    <source>
        <strain evidence="1">0166_1</strain>
    </source>
</reference>
<keyword evidence="2" id="KW-1185">Reference proteome</keyword>
<sequence>MVGDGRRRVAAGGGAVRAQAFRLFDAWRAMGAGG</sequence>
<dbReference type="EMBL" id="CP087164">
    <property type="protein sequence ID" value="UGS39081.1"/>
    <property type="molecule type" value="Genomic_DNA"/>
</dbReference>
<dbReference type="Proteomes" id="UP001162834">
    <property type="component" value="Chromosome"/>
</dbReference>
<dbReference type="KEGG" id="sbae:DSM104329_05513"/>
<evidence type="ECO:0000313" key="1">
    <source>
        <dbReference type="EMBL" id="UGS39081.1"/>
    </source>
</evidence>
<evidence type="ECO:0000313" key="2">
    <source>
        <dbReference type="Proteomes" id="UP001162834"/>
    </source>
</evidence>
<gene>
    <name evidence="1" type="ORF">DSM104329_05513</name>
</gene>
<protein>
    <submittedName>
        <fullName evidence="1">Uncharacterized protein</fullName>
    </submittedName>
</protein>
<organism evidence="1 2">
    <name type="scientific">Capillimicrobium parvum</name>
    <dbReference type="NCBI Taxonomy" id="2884022"/>
    <lineage>
        <taxon>Bacteria</taxon>
        <taxon>Bacillati</taxon>
        <taxon>Actinomycetota</taxon>
        <taxon>Thermoleophilia</taxon>
        <taxon>Solirubrobacterales</taxon>
        <taxon>Capillimicrobiaceae</taxon>
        <taxon>Capillimicrobium</taxon>
    </lineage>
</organism>
<proteinExistence type="predicted"/>
<name>A0A9E6Y6B2_9ACTN</name>
<dbReference type="AlphaFoldDB" id="A0A9E6Y6B2"/>
<accession>A0A9E6Y6B2</accession>